<evidence type="ECO:0000256" key="6">
    <source>
        <dbReference type="SAM" id="MobiDB-lite"/>
    </source>
</evidence>
<feature type="region of interest" description="Disordered" evidence="6">
    <location>
        <begin position="77"/>
        <end position="98"/>
    </location>
</feature>
<evidence type="ECO:0000256" key="3">
    <source>
        <dbReference type="ARBA" id="ARBA00022737"/>
    </source>
</evidence>
<feature type="compositionally biased region" description="Basic and acidic residues" evidence="6">
    <location>
        <begin position="503"/>
        <end position="517"/>
    </location>
</feature>
<evidence type="ECO:0000259" key="7">
    <source>
        <dbReference type="Pfam" id="PF13877"/>
    </source>
</evidence>
<evidence type="ECO:0000256" key="1">
    <source>
        <dbReference type="ARBA" id="ARBA00004496"/>
    </source>
</evidence>
<proteinExistence type="evidence at transcript level"/>
<accession>A0A6F9DU13</accession>
<feature type="repeat" description="TPR" evidence="5">
    <location>
        <begin position="769"/>
        <end position="802"/>
    </location>
</feature>
<feature type="compositionally biased region" description="Basic and acidic residues" evidence="6">
    <location>
        <begin position="77"/>
        <end position="87"/>
    </location>
</feature>
<evidence type="ECO:0000256" key="4">
    <source>
        <dbReference type="ARBA" id="ARBA00022803"/>
    </source>
</evidence>
<feature type="compositionally biased region" description="Polar residues" evidence="6">
    <location>
        <begin position="471"/>
        <end position="501"/>
    </location>
</feature>
<feature type="compositionally biased region" description="Polar residues" evidence="6">
    <location>
        <begin position="376"/>
        <end position="389"/>
    </location>
</feature>
<feature type="compositionally biased region" description="Acidic residues" evidence="6">
    <location>
        <begin position="916"/>
        <end position="925"/>
    </location>
</feature>
<dbReference type="GO" id="GO:0005829">
    <property type="term" value="C:cytosol"/>
    <property type="evidence" value="ECO:0007669"/>
    <property type="project" value="TreeGrafter"/>
</dbReference>
<comment type="subcellular location">
    <subcellularLocation>
        <location evidence="1">Cytoplasm</location>
    </subcellularLocation>
</comment>
<sequence length="1090" mass="122172">MSASQTAEMLNGSGDRTCDVSVDMMDYSFINKCTNVKQLEKILRDLRSGKHGYYPHLINHCEDVILKLNPKSKALRKENPAIRTRDLPDDDRSDLTNGIQDWSSEMKEAEKDLTPATNDAEKSLPPIRTSKLIKGKAKPVEVNGHAKSSKDPRIRSWDYKAWDKFDADVECDKVEEKRKEIPKVTNKKVQISHTIDSSNMTQEEKAVRSSLEKDKGNEAFKCGDFEEAIAYYSRSINLIPVVASINNRALTYLRVEDWKNAEKDCNEVLSSEPDNLKAKLRRATALNELGCLEKAKLDLEDVLSKEANNVRAQKILDEVNKKLTDKATKKTGRRMVIDEVESSDEESSFVKENGVSDKKVKENGDSHTLPNDRETNSPAADTKSISSGNDGVRVEKTEIEHVTSNSTATKQDGNINGNSIKMEENFESKPCPADSIQSEETPKAVISSNTKSAPKSEPVSSNDIKNDDLLNKTTNIKQTSSAGQTDKLNQPNPVQKIANQTDNDEKPVNETVKKEEPPAPEQRPLPTKLEAIKQAANDLFRSGQYGLAAEKYAQAIGKLPVSPEYSNASALLHNNRAACKLKIGDNNACIEDCTRVLKLKPYDVKALVRRATAYEHKERYEQSYVDFKTAQLVDYNATQAQDGANRMAKHLRELYGGKWQEKLPEMPTVDAKHISVSQPVLKTTVIPVTVPQSAAKPKAKVIESEIKKSAPAVKPEKTEAKKTSPPKSKGKDKRRSRHGKSPHNKKVDKNAEKQAEEAAKKNKIRQDLFEKLKEEGNGLVRKGNYASAIESYTKCIQIAPDQVASFTNRALCFLKLNKHISADHDCSEALKLDPKNVKALFRRAQARKSLKLYNDAEADLKQLLAIDPCNKPALNEMKMVQKELVDLTDAKETLRKVETIKPEDYSSRKLIIEEISDEEEDSETNQEDKVAPNLPSQENSDKTPPASKEDQFEEEASQSPITTPYEFGHLWNAVQPKTNIQAYQRIINRVDLKNLPNLVSNKTDAHMITTLTQISRNHMSERSSQGVSRAYEIMKQMVNARRFNMAAMFLSKTEKSDLRKLFDDLSSQTDANTVGFSASDVNRLRKNYSV</sequence>
<dbReference type="AlphaFoldDB" id="A0A6F9DU13"/>
<gene>
    <name evidence="8" type="primary">Spag11a</name>
</gene>
<dbReference type="InterPro" id="IPR051982">
    <property type="entry name" value="CiliaryAsmbly_MitoImport"/>
</dbReference>
<reference evidence="8" key="1">
    <citation type="submission" date="2020-04" db="EMBL/GenBank/DDBJ databases">
        <authorList>
            <person name="Neveu A P."/>
        </authorList>
    </citation>
    <scope>NUCLEOTIDE SEQUENCE</scope>
    <source>
        <tissue evidence="8">Whole embryo</tissue>
    </source>
</reference>
<feature type="domain" description="RNA-polymerase II-associated protein 3-like C-terminal" evidence="7">
    <location>
        <begin position="961"/>
        <end position="1055"/>
    </location>
</feature>
<feature type="compositionally biased region" description="Polar residues" evidence="6">
    <location>
        <begin position="446"/>
        <end position="463"/>
    </location>
</feature>
<dbReference type="InterPro" id="IPR025986">
    <property type="entry name" value="RPAP3-like_C"/>
</dbReference>
<feature type="compositionally biased region" description="Basic and acidic residues" evidence="6">
    <location>
        <begin position="354"/>
        <end position="375"/>
    </location>
</feature>
<dbReference type="PANTHER" id="PTHR45984">
    <property type="entry name" value="RNA (RNA) POLYMERASE II ASSOCIATED PROTEIN HOMOLOG"/>
    <property type="match status" value="1"/>
</dbReference>
<dbReference type="Gene3D" id="1.25.40.10">
    <property type="entry name" value="Tetratricopeptide repeat domain"/>
    <property type="match status" value="3"/>
</dbReference>
<dbReference type="Pfam" id="PF13181">
    <property type="entry name" value="TPR_8"/>
    <property type="match status" value="2"/>
</dbReference>
<feature type="compositionally biased region" description="Basic and acidic residues" evidence="6">
    <location>
        <begin position="706"/>
        <end position="722"/>
    </location>
</feature>
<keyword evidence="4 5" id="KW-0802">TPR repeat</keyword>
<feature type="region of interest" description="Disordered" evidence="6">
    <location>
        <begin position="916"/>
        <end position="959"/>
    </location>
</feature>
<dbReference type="PROSITE" id="PS50005">
    <property type="entry name" value="TPR"/>
    <property type="match status" value="2"/>
</dbReference>
<dbReference type="SMART" id="SM00028">
    <property type="entry name" value="TPR"/>
    <property type="match status" value="9"/>
</dbReference>
<feature type="region of interest" description="Disordered" evidence="6">
    <location>
        <begin position="339"/>
        <end position="394"/>
    </location>
</feature>
<feature type="region of interest" description="Disordered" evidence="6">
    <location>
        <begin position="424"/>
        <end position="524"/>
    </location>
</feature>
<evidence type="ECO:0000256" key="5">
    <source>
        <dbReference type="PROSITE-ProRule" id="PRU00339"/>
    </source>
</evidence>
<evidence type="ECO:0000313" key="8">
    <source>
        <dbReference type="EMBL" id="CAB3266503.1"/>
    </source>
</evidence>
<dbReference type="GO" id="GO:0005739">
    <property type="term" value="C:mitochondrion"/>
    <property type="evidence" value="ECO:0007669"/>
    <property type="project" value="TreeGrafter"/>
</dbReference>
<dbReference type="GO" id="GO:0031072">
    <property type="term" value="F:heat shock protein binding"/>
    <property type="evidence" value="ECO:0007669"/>
    <property type="project" value="TreeGrafter"/>
</dbReference>
<dbReference type="PANTHER" id="PTHR45984:SF1">
    <property type="entry name" value="SPAG1 AXONEMAL DYNEIN ASSEMBLY FACTOR"/>
    <property type="match status" value="1"/>
</dbReference>
<evidence type="ECO:0000256" key="2">
    <source>
        <dbReference type="ARBA" id="ARBA00022490"/>
    </source>
</evidence>
<keyword evidence="2" id="KW-0963">Cytoplasm</keyword>
<keyword evidence="3" id="KW-0677">Repeat</keyword>
<dbReference type="Pfam" id="PF13877">
    <property type="entry name" value="RPAP3_C"/>
    <property type="match status" value="1"/>
</dbReference>
<dbReference type="InterPro" id="IPR011990">
    <property type="entry name" value="TPR-like_helical_dom_sf"/>
</dbReference>
<feature type="region of interest" description="Disordered" evidence="6">
    <location>
        <begin position="706"/>
        <end position="762"/>
    </location>
</feature>
<protein>
    <submittedName>
        <fullName evidence="8">Sperm-associated antigen 1</fullName>
    </submittedName>
</protein>
<name>A0A6F9DU13_9ASCI</name>
<dbReference type="EMBL" id="LR790641">
    <property type="protein sequence ID" value="CAB3266503.1"/>
    <property type="molecule type" value="mRNA"/>
</dbReference>
<dbReference type="SUPFAM" id="SSF48452">
    <property type="entry name" value="TPR-like"/>
    <property type="match status" value="3"/>
</dbReference>
<feature type="repeat" description="TPR" evidence="5">
    <location>
        <begin position="209"/>
        <end position="242"/>
    </location>
</feature>
<dbReference type="GO" id="GO:0006626">
    <property type="term" value="P:protein targeting to mitochondrion"/>
    <property type="evidence" value="ECO:0007669"/>
    <property type="project" value="TreeGrafter"/>
</dbReference>
<dbReference type="InterPro" id="IPR019734">
    <property type="entry name" value="TPR_rpt"/>
</dbReference>
<feature type="compositionally biased region" description="Basic residues" evidence="6">
    <location>
        <begin position="728"/>
        <end position="744"/>
    </location>
</feature>
<organism evidence="8">
    <name type="scientific">Phallusia mammillata</name>
    <dbReference type="NCBI Taxonomy" id="59560"/>
    <lineage>
        <taxon>Eukaryota</taxon>
        <taxon>Metazoa</taxon>
        <taxon>Chordata</taxon>
        <taxon>Tunicata</taxon>
        <taxon>Ascidiacea</taxon>
        <taxon>Phlebobranchia</taxon>
        <taxon>Ascidiidae</taxon>
        <taxon>Phallusia</taxon>
    </lineage>
</organism>
<feature type="compositionally biased region" description="Basic and acidic residues" evidence="6">
    <location>
        <begin position="745"/>
        <end position="762"/>
    </location>
</feature>